<dbReference type="EMBL" id="CAXLJL010000014">
    <property type="protein sequence ID" value="CAL5129700.1"/>
    <property type="molecule type" value="Genomic_DNA"/>
</dbReference>
<dbReference type="Proteomes" id="UP001497525">
    <property type="component" value="Unassembled WGS sequence"/>
</dbReference>
<sequence>MLTKQMGAAEELSSSPPQNLNLMDRECSAAETWISPELYFRTLKVTQTHLNEPEHWRIHDLVQEQGTTRDSDISSTSDIFNATKSESPINDSIFQPSISEFREFLYDQGGDRLFRDSIIWAPPMKRNTVDLLKSRFFSDRSISEDSTDSETKRTISQHMNVNATGYDQVTTGLICRRISDPDYDQKPSHWMDIYFDFGFGAENRVHMKIRRDIPMRYCAMVLAKQLGMCTIDAEEAIHFFAPCETKEMDPFKTPEELKLCNCVNIVTKA</sequence>
<proteinExistence type="predicted"/>
<organism evidence="2 3">
    <name type="scientific">Calicophoron daubneyi</name>
    <name type="common">Rumen fluke</name>
    <name type="synonym">Paramphistomum daubneyi</name>
    <dbReference type="NCBI Taxonomy" id="300641"/>
    <lineage>
        <taxon>Eukaryota</taxon>
        <taxon>Metazoa</taxon>
        <taxon>Spiralia</taxon>
        <taxon>Lophotrochozoa</taxon>
        <taxon>Platyhelminthes</taxon>
        <taxon>Trematoda</taxon>
        <taxon>Digenea</taxon>
        <taxon>Plagiorchiida</taxon>
        <taxon>Pronocephalata</taxon>
        <taxon>Paramphistomoidea</taxon>
        <taxon>Paramphistomidae</taxon>
        <taxon>Calicophoron</taxon>
    </lineage>
</organism>
<reference evidence="2" key="1">
    <citation type="submission" date="2024-06" db="EMBL/GenBank/DDBJ databases">
        <authorList>
            <person name="Liu X."/>
            <person name="Lenzi L."/>
            <person name="Haldenby T S."/>
            <person name="Uol C."/>
        </authorList>
    </citation>
    <scope>NUCLEOTIDE SEQUENCE</scope>
</reference>
<protein>
    <submittedName>
        <fullName evidence="2">Uncharacterized protein</fullName>
    </submittedName>
</protein>
<dbReference type="AlphaFoldDB" id="A0AAV2SZ75"/>
<evidence type="ECO:0000313" key="3">
    <source>
        <dbReference type="Proteomes" id="UP001497525"/>
    </source>
</evidence>
<name>A0AAV2SZ75_CALDB</name>
<comment type="caution">
    <text evidence="2">The sequence shown here is derived from an EMBL/GenBank/DDBJ whole genome shotgun (WGS) entry which is preliminary data.</text>
</comment>
<evidence type="ECO:0000313" key="2">
    <source>
        <dbReference type="EMBL" id="CAL5129700.1"/>
    </source>
</evidence>
<accession>A0AAV2SZ75</accession>
<evidence type="ECO:0000256" key="1">
    <source>
        <dbReference type="SAM" id="MobiDB-lite"/>
    </source>
</evidence>
<feature type="region of interest" description="Disordered" evidence="1">
    <location>
        <begin position="1"/>
        <end position="20"/>
    </location>
</feature>
<gene>
    <name evidence="2" type="ORF">CDAUBV1_LOCUS774</name>
</gene>